<dbReference type="EMBL" id="CP001980">
    <property type="protein sequence ID" value="ADQ00014.1"/>
    <property type="molecule type" value="Genomic_DNA"/>
</dbReference>
<name>E4PRX9_MARAH</name>
<organism evidence="1 2">
    <name type="scientific">Marinobacter adhaerens (strain DSM 23420 / HP15)</name>
    <dbReference type="NCBI Taxonomy" id="225937"/>
    <lineage>
        <taxon>Bacteria</taxon>
        <taxon>Pseudomonadati</taxon>
        <taxon>Pseudomonadota</taxon>
        <taxon>Gammaproteobacteria</taxon>
        <taxon>Pseudomonadales</taxon>
        <taxon>Marinobacteraceae</taxon>
        <taxon>Marinobacter</taxon>
    </lineage>
</organism>
<dbReference type="Proteomes" id="UP000007077">
    <property type="component" value="Plasmid pHP-187"/>
</dbReference>
<accession>E4PRX9</accession>
<evidence type="ECO:0000313" key="1">
    <source>
        <dbReference type="EMBL" id="ADQ00014.1"/>
    </source>
</evidence>
<reference evidence="2" key="2">
    <citation type="submission" date="2010-02" db="EMBL/GenBank/DDBJ databases">
        <title>Complete genome sequence of Marinobacter adhaerens type strain (HP15).</title>
        <authorList>
            <person name="Gaerdes A.A.M."/>
            <person name="Kaeppel E."/>
            <person name="Shezad A."/>
            <person name="Seebah S."/>
            <person name="Teeling H."/>
            <person name="Yarza P."/>
            <person name="Gloeckner F.O."/>
            <person name="Ullrich M.S."/>
        </authorList>
    </citation>
    <scope>NUCLEOTIDE SEQUENCE [LARGE SCALE GENOMIC DNA]</scope>
    <source>
        <strain evidence="2">DSM 23420 / HP15</strain>
        <plasmid evidence="2">Plasmid pHP-187</plasmid>
    </source>
</reference>
<protein>
    <submittedName>
        <fullName evidence="1">Uncharacterized protein</fullName>
    </submittedName>
</protein>
<gene>
    <name evidence="1" type="ordered locus">HP15_p187g17</name>
</gene>
<proteinExistence type="predicted"/>
<dbReference type="RefSeq" id="WP_014579303.1">
    <property type="nucleotide sequence ID" value="NC_017507.1"/>
</dbReference>
<sequence>MSIVLDGTLGIQRDNHGNVANVVWFLYGLPEDAGKPENAVFLNQSFGAGSPQMMAFDCGGEEYVVYADWEGASEHQSAASVKSFYQTYGHTLLACLRRQECVSESAERKEWLVPVKYYEDYVTMINEFSKAD</sequence>
<dbReference type="AlphaFoldDB" id="E4PRX9"/>
<reference evidence="1 2" key="1">
    <citation type="journal article" date="2010" name="Stand. Genomic Sci.">
        <title>Complete genome sequence of Marinobacter adhaerens type strain (HP15), a diatom-interacting marine microorganism.</title>
        <authorList>
            <person name="Gardes A."/>
            <person name="Kaeppel E."/>
            <person name="Shehzad A."/>
            <person name="Seebah S."/>
            <person name="Teeling H."/>
            <person name="Yarza P."/>
            <person name="Glockner F.O."/>
            <person name="Grossart H.P."/>
            <person name="Ullrich M.S."/>
        </authorList>
    </citation>
    <scope>NUCLEOTIDE SEQUENCE [LARGE SCALE GENOMIC DNA]</scope>
    <source>
        <strain evidence="2">DSM 23420 / HP15</strain>
        <plasmid evidence="2">Plasmid pHP-187</plasmid>
    </source>
</reference>
<dbReference type="HOGENOM" id="CLU_1914545_0_0_6"/>
<keyword evidence="1" id="KW-0614">Plasmid</keyword>
<evidence type="ECO:0000313" key="2">
    <source>
        <dbReference type="Proteomes" id="UP000007077"/>
    </source>
</evidence>
<dbReference type="KEGG" id="mad:HP15_p187g17"/>
<geneLocation type="plasmid" evidence="1 2">
    <name>pHP-187</name>
</geneLocation>